<dbReference type="PANTHER" id="PTHR37943">
    <property type="entry name" value="PROTEIN VES"/>
    <property type="match status" value="1"/>
</dbReference>
<evidence type="ECO:0000313" key="2">
    <source>
        <dbReference type="EMBL" id="MDR6838959.1"/>
    </source>
</evidence>
<dbReference type="EMBL" id="JAVDTS010000006">
    <property type="protein sequence ID" value="MDR6838959.1"/>
    <property type="molecule type" value="Genomic_DNA"/>
</dbReference>
<protein>
    <submittedName>
        <fullName evidence="1">Environmental stress-induced protein Ves</fullName>
    </submittedName>
</protein>
<name>A0AAJ2F2R2_ACIDE</name>
<accession>A0AAJ2F2R2</accession>
<dbReference type="Pfam" id="PF05962">
    <property type="entry name" value="HutD"/>
    <property type="match status" value="1"/>
</dbReference>
<dbReference type="InterPro" id="IPR011051">
    <property type="entry name" value="RmlC_Cupin_sf"/>
</dbReference>
<gene>
    <name evidence="1" type="ORF">J2W88_003280</name>
    <name evidence="2" type="ORF">J2W93_003813</name>
</gene>
<dbReference type="InterPro" id="IPR010282">
    <property type="entry name" value="Uncharacterised_HutD/Ves"/>
</dbReference>
<dbReference type="AlphaFoldDB" id="A0AAJ2F2R2"/>
<dbReference type="Proteomes" id="UP001253458">
    <property type="component" value="Unassembled WGS sequence"/>
</dbReference>
<organism evidence="1 4">
    <name type="scientific">Acidovorax delafieldii</name>
    <name type="common">Pseudomonas delafieldii</name>
    <dbReference type="NCBI Taxonomy" id="47920"/>
    <lineage>
        <taxon>Bacteria</taxon>
        <taxon>Pseudomonadati</taxon>
        <taxon>Pseudomonadota</taxon>
        <taxon>Betaproteobacteria</taxon>
        <taxon>Burkholderiales</taxon>
        <taxon>Comamonadaceae</taxon>
        <taxon>Acidovorax</taxon>
    </lineage>
</organism>
<dbReference type="Proteomes" id="UP001249076">
    <property type="component" value="Unassembled WGS sequence"/>
</dbReference>
<dbReference type="SUPFAM" id="SSF51182">
    <property type="entry name" value="RmlC-like cupins"/>
    <property type="match status" value="1"/>
</dbReference>
<evidence type="ECO:0000313" key="1">
    <source>
        <dbReference type="EMBL" id="MDR6767999.1"/>
    </source>
</evidence>
<proteinExistence type="predicted"/>
<comment type="caution">
    <text evidence="1">The sequence shown here is derived from an EMBL/GenBank/DDBJ whole genome shotgun (WGS) entry which is preliminary data.</text>
</comment>
<dbReference type="InterPro" id="IPR014710">
    <property type="entry name" value="RmlC-like_jellyroll"/>
</dbReference>
<reference evidence="1 3" key="1">
    <citation type="submission" date="2023-07" db="EMBL/GenBank/DDBJ databases">
        <title>Sorghum-associated microbial communities from plants grown in Nebraska, USA.</title>
        <authorList>
            <person name="Schachtman D."/>
        </authorList>
    </citation>
    <scope>NUCLEOTIDE SEQUENCE</scope>
    <source>
        <strain evidence="2 3">BE105</strain>
        <strain evidence="1">BE69</strain>
    </source>
</reference>
<evidence type="ECO:0000313" key="4">
    <source>
        <dbReference type="Proteomes" id="UP001253458"/>
    </source>
</evidence>
<sequence length="209" mass="22500">MMQFLDLAATPSVPWKNGGGSTRELACWPPGAGMDSFAWRVSVATIAHPGPFSAFPGVDRQIMLLEGDGVRLQAAAGQWQHALTQRWEPFSFSGEEPVDCRMLGGVSTDFNLMLRRGEWTGSLQVLRDALPPVEGPAAGLCMVLQGTWRCEGSDTHPARMLAAGQGLWWVNERGEAAPSITPMRGAEDAMSADDAPVLAWVALHRGFAP</sequence>
<dbReference type="EMBL" id="JAVDTL010000004">
    <property type="protein sequence ID" value="MDR6767999.1"/>
    <property type="molecule type" value="Genomic_DNA"/>
</dbReference>
<dbReference type="CDD" id="cd20293">
    <property type="entry name" value="cupin_HutD_N"/>
    <property type="match status" value="1"/>
</dbReference>
<evidence type="ECO:0000313" key="3">
    <source>
        <dbReference type="Proteomes" id="UP001249076"/>
    </source>
</evidence>
<dbReference type="Gene3D" id="2.60.120.10">
    <property type="entry name" value="Jelly Rolls"/>
    <property type="match status" value="1"/>
</dbReference>
<dbReference type="PANTHER" id="PTHR37943:SF1">
    <property type="entry name" value="PROTEIN VES"/>
    <property type="match status" value="1"/>
</dbReference>
<keyword evidence="3" id="KW-1185">Reference proteome</keyword>